<reference evidence="13" key="1">
    <citation type="submission" date="2003-08" db="EMBL/GenBank/DDBJ databases">
        <authorList>
            <person name="Birren B."/>
            <person name="Nusbaum C."/>
            <person name="Abebe A."/>
            <person name="Abouelleil A."/>
            <person name="Adekoya E."/>
            <person name="Ait-zahra M."/>
            <person name="Allen N."/>
            <person name="Allen T."/>
            <person name="An P."/>
            <person name="Anderson M."/>
            <person name="Anderson S."/>
            <person name="Arachchi H."/>
            <person name="Armbruster J."/>
            <person name="Bachantsang P."/>
            <person name="Baldwin J."/>
            <person name="Barry A."/>
            <person name="Bayul T."/>
            <person name="Blitshsteyn B."/>
            <person name="Bloom T."/>
            <person name="Blye J."/>
            <person name="Boguslavskiy L."/>
            <person name="Borowsky M."/>
            <person name="Boukhgalter B."/>
            <person name="Brunache A."/>
            <person name="Butler J."/>
            <person name="Calixte N."/>
            <person name="Calvo S."/>
            <person name="Camarata J."/>
            <person name="Campo K."/>
            <person name="Chang J."/>
            <person name="Cheshatsang Y."/>
            <person name="Citroen M."/>
            <person name="Collymore A."/>
            <person name="Considine T."/>
            <person name="Cook A."/>
            <person name="Cooke P."/>
            <person name="Corum B."/>
            <person name="Cuomo C."/>
            <person name="David R."/>
            <person name="Dawoe T."/>
            <person name="Degray S."/>
            <person name="Dodge S."/>
            <person name="Dooley K."/>
            <person name="Dorje P."/>
            <person name="Dorjee K."/>
            <person name="Dorris L."/>
            <person name="Duffey N."/>
            <person name="Dupes A."/>
            <person name="Elkins T."/>
            <person name="Engels R."/>
            <person name="Erickson J."/>
            <person name="Farina A."/>
            <person name="Faro S."/>
            <person name="Ferreira P."/>
            <person name="Fischer H."/>
            <person name="Fitzgerald M."/>
            <person name="Foley K."/>
            <person name="Gage D."/>
            <person name="Galagan J."/>
            <person name="Gearin G."/>
            <person name="Gnerre S."/>
            <person name="Gnirke A."/>
            <person name="Goyette A."/>
            <person name="Graham J."/>
            <person name="Grandbois E."/>
            <person name="Gyaltsen K."/>
            <person name="Hafez N."/>
            <person name="Hagopian D."/>
            <person name="Hagos B."/>
            <person name="Hall J."/>
            <person name="Hatcher B."/>
            <person name="Heller A."/>
            <person name="Higgins H."/>
            <person name="Honan T."/>
            <person name="Horn A."/>
            <person name="Houde N."/>
            <person name="Hughes L."/>
            <person name="Hulme W."/>
            <person name="Husby E."/>
            <person name="Iliev I."/>
            <person name="Jaffe D."/>
            <person name="Jones C."/>
            <person name="Kamal M."/>
            <person name="Kamat A."/>
            <person name="Kamvysselis M."/>
            <person name="Karlsson E."/>
            <person name="Kells C."/>
            <person name="Kieu A."/>
            <person name="Kisner P."/>
            <person name="Kodira C."/>
            <person name="Kulbokas E."/>
            <person name="Labutti K."/>
            <person name="Lama D."/>
            <person name="Landers T."/>
            <person name="Leger J."/>
            <person name="Levine S."/>
            <person name="Lewis D."/>
            <person name="Lewis T."/>
            <person name="Lindblad-toh K."/>
            <person name="Liu X."/>
            <person name="Lokyitsang T."/>
            <person name="Lokyitsang Y."/>
            <person name="Lucien O."/>
            <person name="Lui A."/>
            <person name="Ma L.J."/>
            <person name="Mabbitt R."/>
            <person name="Macdonald J."/>
            <person name="Maclean C."/>
            <person name="Major J."/>
            <person name="Manning J."/>
            <person name="Marabella R."/>
            <person name="Maru K."/>
            <person name="Matthews C."/>
            <person name="Mauceli E."/>
            <person name="Mccarthy M."/>
            <person name="Mcdonough S."/>
            <person name="Mcghee T."/>
            <person name="Meldrim J."/>
            <person name="Meneus L."/>
            <person name="Mesirov J."/>
            <person name="Mihalev A."/>
            <person name="Mihova T."/>
            <person name="Mikkelsen T."/>
            <person name="Mlenga V."/>
            <person name="Moru K."/>
            <person name="Mozes J."/>
            <person name="Mulrain L."/>
            <person name="Munson G."/>
            <person name="Naylor J."/>
            <person name="Newes C."/>
            <person name="Nguyen C."/>
            <person name="Nguyen N."/>
            <person name="Nguyen T."/>
            <person name="Nicol R."/>
            <person name="Nielsen C."/>
            <person name="Nizzari M."/>
            <person name="Norbu C."/>
            <person name="Norbu N."/>
            <person name="O'donnell P."/>
            <person name="Okoawo O."/>
            <person name="O'leary S."/>
            <person name="Omotosho B."/>
            <person name="O'neill K."/>
            <person name="Osman S."/>
            <person name="Parker S."/>
            <person name="Perrin D."/>
            <person name="Phunkhang P."/>
            <person name="Piqani B."/>
            <person name="Purcell S."/>
            <person name="Rachupka T."/>
            <person name="Ramasamy U."/>
            <person name="Rameau R."/>
            <person name="Ray V."/>
            <person name="Raymond C."/>
            <person name="Retta R."/>
            <person name="Richardson S."/>
            <person name="Rise C."/>
            <person name="Rodriguez J."/>
            <person name="Rogers J."/>
            <person name="Rogov P."/>
            <person name="Rutman M."/>
            <person name="Schupbach R."/>
            <person name="Seaman C."/>
            <person name="Settipalli S."/>
            <person name="Sharpe T."/>
            <person name="Sheridan J."/>
            <person name="Sherpa N."/>
            <person name="Shi J."/>
            <person name="Smirnov S."/>
            <person name="Smith C."/>
            <person name="Sougnez C."/>
            <person name="Spencer B."/>
            <person name="Stalker J."/>
            <person name="Stange-thomann N."/>
            <person name="Stavropoulos S."/>
            <person name="Stetson K."/>
            <person name="Stone C."/>
            <person name="Stone S."/>
            <person name="Stubbs M."/>
            <person name="Talamas J."/>
            <person name="Tchuinga P."/>
            <person name="Tenzing P."/>
            <person name="Tesfaye S."/>
            <person name="Theodore J."/>
            <person name="Thoulutsang Y."/>
            <person name="Topham K."/>
            <person name="Towey S."/>
            <person name="Tsamla T."/>
            <person name="Tsomo N."/>
            <person name="Vallee D."/>
            <person name="Vassiliev H."/>
            <person name="Venkataraman V."/>
            <person name="Vinson J."/>
            <person name="Vo A."/>
            <person name="Wade C."/>
            <person name="Wang S."/>
            <person name="Wangchuk T."/>
            <person name="Wangdi T."/>
            <person name="Whittaker C."/>
            <person name="Wilkinson J."/>
            <person name="Wu Y."/>
            <person name="Wyman D."/>
            <person name="Yadav S."/>
            <person name="Yang S."/>
            <person name="Yang X."/>
            <person name="Yeager S."/>
            <person name="Yee E."/>
            <person name="Young G."/>
            <person name="Zainoun J."/>
            <person name="Zembeck L."/>
            <person name="Zimmer A."/>
            <person name="Zody M."/>
            <person name="Lander E."/>
        </authorList>
    </citation>
    <scope>NUCLEOTIDE SEQUENCE [LARGE SCALE GENOMIC DNA]</scope>
</reference>
<evidence type="ECO:0000256" key="1">
    <source>
        <dbReference type="ARBA" id="ARBA00001947"/>
    </source>
</evidence>
<proteinExistence type="inferred from homology"/>
<dbReference type="Gene3D" id="3.30.830.10">
    <property type="entry name" value="Metalloenzyme, LuxS/M16 peptidase-like"/>
    <property type="match status" value="3"/>
</dbReference>
<evidence type="ECO:0000256" key="8">
    <source>
        <dbReference type="ARBA" id="ARBA00023128"/>
    </source>
</evidence>
<reference evidence="12" key="2">
    <citation type="submission" date="2025-08" db="UniProtKB">
        <authorList>
            <consortium name="Ensembl"/>
        </authorList>
    </citation>
    <scope>IDENTIFICATION</scope>
</reference>
<dbReference type="HOGENOM" id="CLU_009902_4_2_1"/>
<dbReference type="InterPro" id="IPR011765">
    <property type="entry name" value="Pept_M16_N"/>
</dbReference>
<protein>
    <submittedName>
        <fullName evidence="12">Uncharacterized protein</fullName>
    </submittedName>
</protein>
<keyword evidence="4" id="KW-0479">Metal-binding</keyword>
<comment type="similarity">
    <text evidence="9">Belongs to the peptidase M16 family.</text>
</comment>
<organism evidence="12 13">
    <name type="scientific">Ciona savignyi</name>
    <name type="common">Pacific transparent sea squirt</name>
    <dbReference type="NCBI Taxonomy" id="51511"/>
    <lineage>
        <taxon>Eukaryota</taxon>
        <taxon>Metazoa</taxon>
        <taxon>Chordata</taxon>
        <taxon>Tunicata</taxon>
        <taxon>Ascidiacea</taxon>
        <taxon>Phlebobranchia</taxon>
        <taxon>Cionidae</taxon>
        <taxon>Ciona</taxon>
    </lineage>
</organism>
<dbReference type="InterPro" id="IPR007863">
    <property type="entry name" value="Peptidase_M16_C"/>
</dbReference>
<keyword evidence="8" id="KW-0496">Mitochondrion</keyword>
<evidence type="ECO:0000256" key="9">
    <source>
        <dbReference type="RuleBase" id="RU004447"/>
    </source>
</evidence>
<dbReference type="InterPro" id="IPR011249">
    <property type="entry name" value="Metalloenz_LuxS/M16"/>
</dbReference>
<evidence type="ECO:0000256" key="2">
    <source>
        <dbReference type="ARBA" id="ARBA00004173"/>
    </source>
</evidence>
<evidence type="ECO:0000256" key="4">
    <source>
        <dbReference type="ARBA" id="ARBA00022723"/>
    </source>
</evidence>
<comment type="subcellular location">
    <subcellularLocation>
        <location evidence="2">Mitochondrion</location>
    </subcellularLocation>
</comment>
<dbReference type="InterPro" id="IPR001431">
    <property type="entry name" value="Pept_M16_Zn_BS"/>
</dbReference>
<dbReference type="Pfam" id="PF00675">
    <property type="entry name" value="Peptidase_M16"/>
    <property type="match status" value="1"/>
</dbReference>
<dbReference type="PROSITE" id="PS00143">
    <property type="entry name" value="INSULINASE"/>
    <property type="match status" value="1"/>
</dbReference>
<accession>H2ZL91</accession>
<dbReference type="Ensembl" id="ENSCSAVT00000018557.1">
    <property type="protein sequence ID" value="ENSCSAVP00000018357.1"/>
    <property type="gene ID" value="ENSCSAVG00000010777.1"/>
</dbReference>
<dbReference type="GO" id="GO:0005739">
    <property type="term" value="C:mitochondrion"/>
    <property type="evidence" value="ECO:0007669"/>
    <property type="project" value="UniProtKB-SubCell"/>
</dbReference>
<evidence type="ECO:0000313" key="12">
    <source>
        <dbReference type="Ensembl" id="ENSCSAVP00000018357.1"/>
    </source>
</evidence>
<dbReference type="InterPro" id="IPR050361">
    <property type="entry name" value="MPP/UQCRC_Complex"/>
</dbReference>
<evidence type="ECO:0000259" key="11">
    <source>
        <dbReference type="Pfam" id="PF05193"/>
    </source>
</evidence>
<dbReference type="GO" id="GO:0006627">
    <property type="term" value="P:protein processing involved in protein targeting to mitochondrion"/>
    <property type="evidence" value="ECO:0007669"/>
    <property type="project" value="TreeGrafter"/>
</dbReference>
<dbReference type="Pfam" id="PF05193">
    <property type="entry name" value="Peptidase_M16_C"/>
    <property type="match status" value="1"/>
</dbReference>
<dbReference type="GO" id="GO:0004222">
    <property type="term" value="F:metalloendopeptidase activity"/>
    <property type="evidence" value="ECO:0007669"/>
    <property type="project" value="InterPro"/>
</dbReference>
<keyword evidence="13" id="KW-1185">Reference proteome</keyword>
<name>H2ZL91_CIOSA</name>
<reference evidence="12" key="3">
    <citation type="submission" date="2025-09" db="UniProtKB">
        <authorList>
            <consortium name="Ensembl"/>
        </authorList>
    </citation>
    <scope>IDENTIFICATION</scope>
</reference>
<evidence type="ECO:0000259" key="10">
    <source>
        <dbReference type="Pfam" id="PF00675"/>
    </source>
</evidence>
<feature type="domain" description="Peptidase M16 N-terminal" evidence="10">
    <location>
        <begin position="28"/>
        <end position="174"/>
    </location>
</feature>
<dbReference type="SUPFAM" id="SSF63411">
    <property type="entry name" value="LuxS/MPP-like metallohydrolase"/>
    <property type="match status" value="2"/>
</dbReference>
<evidence type="ECO:0000256" key="5">
    <source>
        <dbReference type="ARBA" id="ARBA00022801"/>
    </source>
</evidence>
<dbReference type="PANTHER" id="PTHR11851">
    <property type="entry name" value="METALLOPROTEASE"/>
    <property type="match status" value="1"/>
</dbReference>
<dbReference type="MEROPS" id="M16.973"/>
<sequence length="451" mass="50924">PRRMQSNQAAVKVNTPETRVTQLANGLRVASEDSGISTCTVGLWIDAGSRYETNENNGTAHFLEHMAFKGTANRSQLDLELEVENMGAHLNAYTSREQTVYYAKAFSKDLPRAVEILSDIIQNSTLGEAEIERERGVILREMEEIEQNQQEVVFDYLHSTAYQGTSLGLTILGPSENIKKINRDDLVKYIKQHYNPSRMVLAAAGGVEHDKLVNLAKEFFGTTVSNDSYEATPLKLAPCTFTGTFFRHKIFFVICHMAMIKFRIQMLQVKANYNHFCKVLLNLTSMLVYSTDVTNSKLMIKFQIIGSWDRSSTNGAHFPNPLVRRMAREGLCVSFQSFNTLYTDTGLMRLCTELTDLEVSRATNTLLTNMALMLDGTTPICEDIGRQMLCYGRRIPWPEMARRIAYINVNDVKKVLGKYVWDACPAVASIGPTEALPDYSNIRAKMYKVFH</sequence>
<evidence type="ECO:0000256" key="3">
    <source>
        <dbReference type="ARBA" id="ARBA00022670"/>
    </source>
</evidence>
<keyword evidence="3" id="KW-0645">Protease</keyword>
<dbReference type="FunFam" id="3.30.830.10:FF:000002">
    <property type="entry name" value="Mitochondrial-processing peptidase subunit beta"/>
    <property type="match status" value="1"/>
</dbReference>
<comment type="cofactor">
    <cofactor evidence="1">
        <name>Zn(2+)</name>
        <dbReference type="ChEBI" id="CHEBI:29105"/>
    </cofactor>
</comment>
<keyword evidence="5" id="KW-0378">Hydrolase</keyword>
<dbReference type="AlphaFoldDB" id="H2ZL91"/>
<dbReference type="GeneTree" id="ENSGT00940000156608"/>
<keyword evidence="7" id="KW-0482">Metalloprotease</keyword>
<evidence type="ECO:0000256" key="6">
    <source>
        <dbReference type="ARBA" id="ARBA00022833"/>
    </source>
</evidence>
<keyword evidence="6" id="KW-0862">Zinc</keyword>
<dbReference type="PANTHER" id="PTHR11851:SF149">
    <property type="entry name" value="GH01077P"/>
    <property type="match status" value="1"/>
</dbReference>
<dbReference type="Proteomes" id="UP000007875">
    <property type="component" value="Unassembled WGS sequence"/>
</dbReference>
<evidence type="ECO:0000313" key="13">
    <source>
        <dbReference type="Proteomes" id="UP000007875"/>
    </source>
</evidence>
<dbReference type="GO" id="GO:0046872">
    <property type="term" value="F:metal ion binding"/>
    <property type="evidence" value="ECO:0007669"/>
    <property type="project" value="UniProtKB-KW"/>
</dbReference>
<evidence type="ECO:0000256" key="7">
    <source>
        <dbReference type="ARBA" id="ARBA00023049"/>
    </source>
</evidence>
<feature type="domain" description="Peptidase M16 C-terminal" evidence="11">
    <location>
        <begin position="180"/>
        <end position="374"/>
    </location>
</feature>